<feature type="compositionally biased region" description="Polar residues" evidence="1">
    <location>
        <begin position="783"/>
        <end position="792"/>
    </location>
</feature>
<feature type="region of interest" description="Disordered" evidence="1">
    <location>
        <begin position="1"/>
        <end position="23"/>
    </location>
</feature>
<reference evidence="3" key="1">
    <citation type="submission" date="2011-02" db="EMBL/GenBank/DDBJ databases">
        <title>The Genome Sequence of Capsaspora owczarzaki ATCC 30864.</title>
        <authorList>
            <person name="Russ C."/>
            <person name="Cuomo C."/>
            <person name="Burger G."/>
            <person name="Gray M.W."/>
            <person name="Holland P.W.H."/>
            <person name="King N."/>
            <person name="Lang F.B.F."/>
            <person name="Roger A.J."/>
            <person name="Ruiz-Trillo I."/>
            <person name="Young S.K."/>
            <person name="Zeng Q."/>
            <person name="Gargeya S."/>
            <person name="Alvarado L."/>
            <person name="Berlin A."/>
            <person name="Chapman S.B."/>
            <person name="Chen Z."/>
            <person name="Freedman E."/>
            <person name="Gellesch M."/>
            <person name="Goldberg J."/>
            <person name="Griggs A."/>
            <person name="Gujja S."/>
            <person name="Heilman E."/>
            <person name="Heiman D."/>
            <person name="Howarth C."/>
            <person name="Mehta T."/>
            <person name="Neiman D."/>
            <person name="Pearson M."/>
            <person name="Roberts A."/>
            <person name="Saif S."/>
            <person name="Shea T."/>
            <person name="Shenoy N."/>
            <person name="Sisk P."/>
            <person name="Stolte C."/>
            <person name="Sykes S."/>
            <person name="White J."/>
            <person name="Yandava C."/>
            <person name="Haas B."/>
            <person name="Nusbaum C."/>
            <person name="Birren B."/>
        </authorList>
    </citation>
    <scope>NUCLEOTIDE SEQUENCE</scope>
    <source>
        <strain evidence="3">ATCC 30864</strain>
    </source>
</reference>
<name>A0A0D2WWW1_CAPO3</name>
<feature type="compositionally biased region" description="Acidic residues" evidence="1">
    <location>
        <begin position="262"/>
        <end position="286"/>
    </location>
</feature>
<gene>
    <name evidence="2" type="ORF">CAOG_007385</name>
</gene>
<feature type="region of interest" description="Disordered" evidence="1">
    <location>
        <begin position="470"/>
        <end position="516"/>
    </location>
</feature>
<evidence type="ECO:0000313" key="3">
    <source>
        <dbReference type="Proteomes" id="UP000008743"/>
    </source>
</evidence>
<feature type="region of interest" description="Disordered" evidence="1">
    <location>
        <begin position="96"/>
        <end position="116"/>
    </location>
</feature>
<evidence type="ECO:0000256" key="1">
    <source>
        <dbReference type="SAM" id="MobiDB-lite"/>
    </source>
</evidence>
<feature type="region of interest" description="Disordered" evidence="1">
    <location>
        <begin position="213"/>
        <end position="297"/>
    </location>
</feature>
<feature type="compositionally biased region" description="Basic and acidic residues" evidence="1">
    <location>
        <begin position="219"/>
        <end position="233"/>
    </location>
</feature>
<evidence type="ECO:0000313" key="2">
    <source>
        <dbReference type="EMBL" id="KJE97545.1"/>
    </source>
</evidence>
<sequence length="792" mass="82841">MSAAQRPSPSIQSAIQSGADDEAGQTTITAHDSLVVVVGETAAAPTATHHQQQHHYQHQQHQQHQRTAGEATGEGATDLPYHTTQVRRNLFPSPAAAAAEVDAAGTTPQPTTAQPADAGTTAITAAAAAAAAVQDEHVHPTGIRLGQLLHLVERHRARQCALDARSLPLLIKLLHYYWEVVQPHQPQLKQLLFAHIVAYRGLLDREMAAASMPQVSEVQHSEVTHAQEERHPSSEASSKTARHLDTDTDSGDEYAFGRPEEQEADDDDDDDDDDSGTDSDAVEEEQIPSHLRRRRPGPELAFQTSLLTPPPQSSATAAAAAAAFLAQQQSSSVPRSFSPAIFNPTDAAEPPLLEQRPPSQGARLPSAGVEFDVGEAIDPALRHARMQARQSSLTEQLQAAAASSRPTTPLGIPSRTGTPLGLPQQSGQLGYDATTPGASSSGVVESLLVSTPSDSEFVLVDGLEFGQQDTSADAGLSAGAPVTPNGASASPSSSSSSSSSSSTSSSAVSSSSVPVLIPTSSDSPADSFVDQFVELEPSPCYPVFHQTSPLPTIQDSLLIDEDCSALSLTSLLTSFAAEQTAAAALLATIDSTRERLVRASVDQPAAAEMDRLVSRAGNRVLCFVPMTGATPRHTSPSKHRHLRAASVGDLSSSWPARGGVFGAGGTSGSGGAGGKLLRGVERADPIVEQPGQVAGHCRKAKHITSPKMRAFGALSMTPESHNALVAAEEAAAAVVAVAVNSGLSPPYQADVMDALSQELARARIGSVELSPIPMRRNRRRTSDSNLSPMLLA</sequence>
<feature type="region of interest" description="Disordered" evidence="1">
    <location>
        <begin position="385"/>
        <end position="440"/>
    </location>
</feature>
<feature type="compositionally biased region" description="Polar residues" evidence="1">
    <location>
        <begin position="1"/>
        <end position="16"/>
    </location>
</feature>
<dbReference type="AlphaFoldDB" id="A0A0D2WWW1"/>
<dbReference type="InParanoid" id="A0A0D2WWW1"/>
<feature type="compositionally biased region" description="Polar residues" evidence="1">
    <location>
        <begin position="388"/>
        <end position="397"/>
    </location>
</feature>
<feature type="compositionally biased region" description="Basic residues" evidence="1">
    <location>
        <begin position="51"/>
        <end position="64"/>
    </location>
</feature>
<proteinExistence type="predicted"/>
<dbReference type="RefSeq" id="XP_004343244.1">
    <property type="nucleotide sequence ID" value="XM_004343194.2"/>
</dbReference>
<keyword evidence="3" id="KW-1185">Reference proteome</keyword>
<feature type="compositionally biased region" description="Low complexity" evidence="1">
    <location>
        <begin position="487"/>
        <end position="516"/>
    </location>
</feature>
<accession>A0A0D2WWW1</accession>
<protein>
    <submittedName>
        <fullName evidence="2">Uncharacterized protein</fullName>
    </submittedName>
</protein>
<organism evidence="2 3">
    <name type="scientific">Capsaspora owczarzaki (strain ATCC 30864)</name>
    <dbReference type="NCBI Taxonomy" id="595528"/>
    <lineage>
        <taxon>Eukaryota</taxon>
        <taxon>Filasterea</taxon>
        <taxon>Capsaspora</taxon>
    </lineage>
</organism>
<feature type="region of interest" description="Disordered" evidence="1">
    <location>
        <begin position="325"/>
        <end position="368"/>
    </location>
</feature>
<feature type="region of interest" description="Disordered" evidence="1">
    <location>
        <begin position="773"/>
        <end position="792"/>
    </location>
</feature>
<dbReference type="EMBL" id="KE346374">
    <property type="protein sequence ID" value="KJE97545.1"/>
    <property type="molecule type" value="Genomic_DNA"/>
</dbReference>
<feature type="region of interest" description="Disordered" evidence="1">
    <location>
        <begin position="45"/>
        <end position="78"/>
    </location>
</feature>
<dbReference type="Proteomes" id="UP000008743">
    <property type="component" value="Unassembled WGS sequence"/>
</dbReference>